<dbReference type="Proteomes" id="UP000094526">
    <property type="component" value="Unassembled WGS sequence"/>
</dbReference>
<feature type="transmembrane region" description="Helical" evidence="1">
    <location>
        <begin position="60"/>
        <end position="84"/>
    </location>
</feature>
<gene>
    <name evidence="2" type="ORF">CLCR_10648</name>
</gene>
<keyword evidence="1" id="KW-0472">Membrane</keyword>
<dbReference type="OrthoDB" id="4143071at2759"/>
<comment type="caution">
    <text evidence="2">The sequence shown here is derived from an EMBL/GenBank/DDBJ whole genome shotgun (WGS) entry which is preliminary data.</text>
</comment>
<keyword evidence="3" id="KW-1185">Reference proteome</keyword>
<dbReference type="AlphaFoldDB" id="A0A1C1CXY9"/>
<dbReference type="VEuPathDB" id="FungiDB:CLCR_10648"/>
<accession>A0A1C1CXY9</accession>
<organism evidence="2 3">
    <name type="scientific">Cladophialophora carrionii</name>
    <dbReference type="NCBI Taxonomy" id="86049"/>
    <lineage>
        <taxon>Eukaryota</taxon>
        <taxon>Fungi</taxon>
        <taxon>Dikarya</taxon>
        <taxon>Ascomycota</taxon>
        <taxon>Pezizomycotina</taxon>
        <taxon>Eurotiomycetes</taxon>
        <taxon>Chaetothyriomycetidae</taxon>
        <taxon>Chaetothyriales</taxon>
        <taxon>Herpotrichiellaceae</taxon>
        <taxon>Cladophialophora</taxon>
    </lineage>
</organism>
<evidence type="ECO:0000313" key="2">
    <source>
        <dbReference type="EMBL" id="OCT53280.1"/>
    </source>
</evidence>
<feature type="transmembrane region" description="Helical" evidence="1">
    <location>
        <begin position="130"/>
        <end position="149"/>
    </location>
</feature>
<keyword evidence="1" id="KW-0812">Transmembrane</keyword>
<sequence>MAKPIQNPCEDEPSALPFRTGGPLRRNQEYVIFYFFAITSWIMEICAACLGSLYGAESHYFIGTITPFLVTHWAAFLQTCWLMATARRETIADRMAYLNLACRFQRLCAVSSPSESTAYRVVPIPRLMRCYNPTALIGMVTWAVAYRFRDKASSQAYWIIFLVVWIMNIVVCIMNVYNNITWESDLLYQIAPDVPQGNFWVGVLGIRSMIKAKDVLDEHSKDQDFELKQRDNKRGV</sequence>
<name>A0A1C1CXY9_9EURO</name>
<reference evidence="3" key="1">
    <citation type="submission" date="2015-07" db="EMBL/GenBank/DDBJ databases">
        <authorList>
            <person name="Teixeira M.M."/>
            <person name="Souza R.C."/>
            <person name="Almeida L.G."/>
            <person name="Vicente V.A."/>
            <person name="de Hoog S."/>
            <person name="Bocca A.L."/>
            <person name="de Almeida S.R."/>
            <person name="Vasconcelos A.T."/>
            <person name="Felipe M.S."/>
        </authorList>
    </citation>
    <scope>NUCLEOTIDE SEQUENCE [LARGE SCALE GENOMIC DNA]</scope>
    <source>
        <strain evidence="3">KSF</strain>
    </source>
</reference>
<keyword evidence="1" id="KW-1133">Transmembrane helix</keyword>
<feature type="transmembrane region" description="Helical" evidence="1">
    <location>
        <begin position="31"/>
        <end position="54"/>
    </location>
</feature>
<evidence type="ECO:0000313" key="3">
    <source>
        <dbReference type="Proteomes" id="UP000094526"/>
    </source>
</evidence>
<proteinExistence type="predicted"/>
<protein>
    <submittedName>
        <fullName evidence="2">Uncharacterized protein</fullName>
    </submittedName>
</protein>
<dbReference type="VEuPathDB" id="FungiDB:G647_00244"/>
<feature type="transmembrane region" description="Helical" evidence="1">
    <location>
        <begin position="155"/>
        <end position="177"/>
    </location>
</feature>
<dbReference type="EMBL" id="LGRB01000008">
    <property type="protein sequence ID" value="OCT53280.1"/>
    <property type="molecule type" value="Genomic_DNA"/>
</dbReference>
<evidence type="ECO:0000256" key="1">
    <source>
        <dbReference type="SAM" id="Phobius"/>
    </source>
</evidence>